<dbReference type="PROSITE" id="PS50303">
    <property type="entry name" value="PUM_HD"/>
    <property type="match status" value="1"/>
</dbReference>
<keyword evidence="1" id="KW-0677">Repeat</keyword>
<protein>
    <submittedName>
        <fullName evidence="6">Pumilio2</fullName>
    </submittedName>
</protein>
<accession>A0ABD1NUM4</accession>
<keyword evidence="2" id="KW-0810">Translation regulation</keyword>
<evidence type="ECO:0000313" key="6">
    <source>
        <dbReference type="EMBL" id="KAL2455069.1"/>
    </source>
</evidence>
<evidence type="ECO:0000256" key="4">
    <source>
        <dbReference type="PROSITE-ProRule" id="PRU00317"/>
    </source>
</evidence>
<feature type="domain" description="PUM-HD" evidence="5">
    <location>
        <begin position="264"/>
        <end position="342"/>
    </location>
</feature>
<reference evidence="7" key="1">
    <citation type="submission" date="2024-07" db="EMBL/GenBank/DDBJ databases">
        <title>Two chromosome-level genome assemblies of Korean endemic species Abeliophyllum distichum and Forsythia ovata (Oleaceae).</title>
        <authorList>
            <person name="Jang H."/>
        </authorList>
    </citation>
    <scope>NUCLEOTIDE SEQUENCE [LARGE SCALE GENOMIC DNA]</scope>
</reference>
<dbReference type="PANTHER" id="PTHR12537:SF128">
    <property type="entry name" value="PUMILIO HOMOLOG 1-RELATED"/>
    <property type="match status" value="1"/>
</dbReference>
<comment type="caution">
    <text evidence="6">The sequence shown here is derived from an EMBL/GenBank/DDBJ whole genome shotgun (WGS) entry which is preliminary data.</text>
</comment>
<dbReference type="GO" id="GO:0006417">
    <property type="term" value="P:regulation of translation"/>
    <property type="evidence" value="ECO:0007669"/>
    <property type="project" value="UniProtKB-KW"/>
</dbReference>
<dbReference type="InterPro" id="IPR033133">
    <property type="entry name" value="PUM-HD"/>
</dbReference>
<dbReference type="InterPro" id="IPR016024">
    <property type="entry name" value="ARM-type_fold"/>
</dbReference>
<name>A0ABD1NUM4_9LAMI</name>
<dbReference type="InterPro" id="IPR011989">
    <property type="entry name" value="ARM-like"/>
</dbReference>
<dbReference type="Pfam" id="PF00806">
    <property type="entry name" value="PUF"/>
    <property type="match status" value="1"/>
</dbReference>
<dbReference type="SMART" id="SM00025">
    <property type="entry name" value="Pumilio"/>
    <property type="match status" value="1"/>
</dbReference>
<dbReference type="Pfam" id="PF07990">
    <property type="entry name" value="NABP"/>
    <property type="match status" value="1"/>
</dbReference>
<dbReference type="InterPro" id="IPR012940">
    <property type="entry name" value="NABP"/>
</dbReference>
<dbReference type="Gene3D" id="1.25.10.10">
    <property type="entry name" value="Leucine-rich Repeat Variant"/>
    <property type="match status" value="1"/>
</dbReference>
<organism evidence="6 7">
    <name type="scientific">Abeliophyllum distichum</name>
    <dbReference type="NCBI Taxonomy" id="126358"/>
    <lineage>
        <taxon>Eukaryota</taxon>
        <taxon>Viridiplantae</taxon>
        <taxon>Streptophyta</taxon>
        <taxon>Embryophyta</taxon>
        <taxon>Tracheophyta</taxon>
        <taxon>Spermatophyta</taxon>
        <taxon>Magnoliopsida</taxon>
        <taxon>eudicotyledons</taxon>
        <taxon>Gunneridae</taxon>
        <taxon>Pentapetalae</taxon>
        <taxon>asterids</taxon>
        <taxon>lamiids</taxon>
        <taxon>Lamiales</taxon>
        <taxon>Oleaceae</taxon>
        <taxon>Forsythieae</taxon>
        <taxon>Abeliophyllum</taxon>
    </lineage>
</organism>
<dbReference type="PANTHER" id="PTHR12537">
    <property type="entry name" value="RNA BINDING PROTEIN PUMILIO-RELATED"/>
    <property type="match status" value="1"/>
</dbReference>
<dbReference type="PROSITE" id="PS50302">
    <property type="entry name" value="PUM"/>
    <property type="match status" value="1"/>
</dbReference>
<evidence type="ECO:0000259" key="5">
    <source>
        <dbReference type="PROSITE" id="PS50303"/>
    </source>
</evidence>
<gene>
    <name evidence="6" type="ORF">Adt_47464</name>
</gene>
<dbReference type="SUPFAM" id="SSF48371">
    <property type="entry name" value="ARM repeat"/>
    <property type="match status" value="1"/>
</dbReference>
<proteinExistence type="predicted"/>
<evidence type="ECO:0000313" key="7">
    <source>
        <dbReference type="Proteomes" id="UP001604336"/>
    </source>
</evidence>
<feature type="repeat" description="Pumilio" evidence="4">
    <location>
        <begin position="284"/>
        <end position="319"/>
    </location>
</feature>
<dbReference type="EMBL" id="JBFOLK010000221">
    <property type="protein sequence ID" value="KAL2455069.1"/>
    <property type="molecule type" value="Genomic_DNA"/>
</dbReference>
<dbReference type="AlphaFoldDB" id="A0ABD1NUM4"/>
<evidence type="ECO:0000256" key="2">
    <source>
        <dbReference type="ARBA" id="ARBA00022845"/>
    </source>
</evidence>
<dbReference type="Proteomes" id="UP001604336">
    <property type="component" value="Unassembled WGS sequence"/>
</dbReference>
<evidence type="ECO:0000256" key="3">
    <source>
        <dbReference type="ARBA" id="ARBA00022884"/>
    </source>
</evidence>
<evidence type="ECO:0000256" key="1">
    <source>
        <dbReference type="ARBA" id="ARBA00022737"/>
    </source>
</evidence>
<keyword evidence="3" id="KW-0694">RNA-binding</keyword>
<keyword evidence="7" id="KW-1185">Reference proteome</keyword>
<dbReference type="InterPro" id="IPR001313">
    <property type="entry name" value="Pumilio_RNA-bd_rpt"/>
</dbReference>
<dbReference type="GO" id="GO:0003723">
    <property type="term" value="F:RNA binding"/>
    <property type="evidence" value="ECO:0007669"/>
    <property type="project" value="UniProtKB-KW"/>
</dbReference>
<sequence length="342" mass="36748">MTIRIIFFNLPGGQNNTKQHAYMKKSEAGQLNMPYVSQSAKMMGSEYLVLAMAVAQILATLGFPTSPISSQLGNSNLPPLFENAAAASAMAVPGMDSMMLGGSNLGAVAFEQNLGRMGNQMSRNVLQAPLVDPLYLQYLKTAEYAASQVAAFNEPSVDVNYMGNSYIDLLQKAYLGSLLSPQKSQYGVALGGKNSSSSPHGYYGNPAFGIGLSYPGSPMANPVLPNSPMGPGSPMGHGEFNMRYPGGMRNLAGGVMGPYMENSFASSLLEEFKSNKTKCFELSDIAGHVVEFSADQYGSRFIQQKLETATTEEKNMVFSGNFSSGSYFDDGRVWKLCNSEVF</sequence>